<dbReference type="AlphaFoldDB" id="A0A3R7HZN8"/>
<feature type="transmembrane region" description="Helical" evidence="1">
    <location>
        <begin position="92"/>
        <end position="112"/>
    </location>
</feature>
<reference evidence="3 4" key="1">
    <citation type="submission" date="2018-09" db="EMBL/GenBank/DDBJ databases">
        <title>Genomic Encyclopedia of Archaeal and Bacterial Type Strains, Phase II (KMG-II): from individual species to whole genera.</title>
        <authorList>
            <person name="Goeker M."/>
        </authorList>
    </citation>
    <scope>NUCLEOTIDE SEQUENCE [LARGE SCALE GENOMIC DNA]</scope>
    <source>
        <strain evidence="3 4">DSM 13151</strain>
    </source>
</reference>
<protein>
    <recommendedName>
        <fullName evidence="2">DUF5658 domain-containing protein</fullName>
    </recommendedName>
</protein>
<evidence type="ECO:0000256" key="1">
    <source>
        <dbReference type="SAM" id="Phobius"/>
    </source>
</evidence>
<dbReference type="Pfam" id="PF18902">
    <property type="entry name" value="DUF5658"/>
    <property type="match status" value="1"/>
</dbReference>
<dbReference type="Proteomes" id="UP000283805">
    <property type="component" value="Unassembled WGS sequence"/>
</dbReference>
<feature type="transmembrane region" description="Helical" evidence="1">
    <location>
        <begin position="24"/>
        <end position="47"/>
    </location>
</feature>
<comment type="caution">
    <text evidence="3">The sequence shown here is derived from an EMBL/GenBank/DDBJ whole genome shotgun (WGS) entry which is preliminary data.</text>
</comment>
<keyword evidence="1" id="KW-1133">Transmembrane helix</keyword>
<gene>
    <name evidence="3" type="ORF">ATJ93_0740</name>
</gene>
<dbReference type="EMBL" id="RAPO01000001">
    <property type="protein sequence ID" value="RKD97748.1"/>
    <property type="molecule type" value="Genomic_DNA"/>
</dbReference>
<feature type="domain" description="DUF5658" evidence="2">
    <location>
        <begin position="28"/>
        <end position="113"/>
    </location>
</feature>
<organism evidence="3 4">
    <name type="scientific">Halopiger aswanensis</name>
    <dbReference type="NCBI Taxonomy" id="148449"/>
    <lineage>
        <taxon>Archaea</taxon>
        <taxon>Methanobacteriati</taxon>
        <taxon>Methanobacteriota</taxon>
        <taxon>Stenosarchaea group</taxon>
        <taxon>Halobacteria</taxon>
        <taxon>Halobacteriales</taxon>
        <taxon>Natrialbaceae</taxon>
        <taxon>Halopiger</taxon>
    </lineage>
</organism>
<keyword evidence="1" id="KW-0812">Transmembrane</keyword>
<keyword evidence="1" id="KW-0472">Membrane</keyword>
<name>A0A3R7HZN8_9EURY</name>
<dbReference type="RefSeq" id="WP_211334021.1">
    <property type="nucleotide sequence ID" value="NZ_RAPO01000001.1"/>
</dbReference>
<evidence type="ECO:0000259" key="2">
    <source>
        <dbReference type="Pfam" id="PF18902"/>
    </source>
</evidence>
<dbReference type="OrthoDB" id="306403at2157"/>
<accession>A0A3R7HZN8</accession>
<evidence type="ECO:0000313" key="4">
    <source>
        <dbReference type="Proteomes" id="UP000283805"/>
    </source>
</evidence>
<feature type="transmembrane region" description="Helical" evidence="1">
    <location>
        <begin position="59"/>
        <end position="80"/>
    </location>
</feature>
<sequence>MGSDAPYWHHRLPVDVTSLGFERLLWVVVAIALVGDVATTFAGLYLGLSESNPVARGAIDGYGLGGMLALKGFAVGVALLCRPLLPQVYRPIIPAGLALPWTAAVCINLYMISFVA</sequence>
<proteinExistence type="predicted"/>
<dbReference type="InterPro" id="IPR043717">
    <property type="entry name" value="DUF5658"/>
</dbReference>
<keyword evidence="4" id="KW-1185">Reference proteome</keyword>
<evidence type="ECO:0000313" key="3">
    <source>
        <dbReference type="EMBL" id="RKD97748.1"/>
    </source>
</evidence>